<dbReference type="GO" id="GO:0070390">
    <property type="term" value="C:transcription export complex 2"/>
    <property type="evidence" value="ECO:0007669"/>
    <property type="project" value="TreeGrafter"/>
</dbReference>
<dbReference type="PANTHER" id="PTHR12732">
    <property type="entry name" value="UNCHARACTERIZED PROTEASOME COMPONENT REGION PCI-CONTAINING"/>
    <property type="match status" value="1"/>
</dbReference>
<dbReference type="GO" id="GO:0003723">
    <property type="term" value="F:RNA binding"/>
    <property type="evidence" value="ECO:0007669"/>
    <property type="project" value="InterPro"/>
</dbReference>
<evidence type="ECO:0000313" key="4">
    <source>
        <dbReference type="Proteomes" id="UP000268162"/>
    </source>
</evidence>
<dbReference type="Gene3D" id="1.10.10.10">
    <property type="entry name" value="Winged helix-like DNA-binding domain superfamily/Winged helix DNA-binding domain"/>
    <property type="match status" value="1"/>
</dbReference>
<dbReference type="PANTHER" id="PTHR12732:SF0">
    <property type="entry name" value="PCI DOMAIN-CONTAINING PROTEIN 2"/>
    <property type="match status" value="1"/>
</dbReference>
<gene>
    <name evidence="3" type="ORF">BJ085DRAFT_21350</name>
</gene>
<evidence type="ECO:0000313" key="3">
    <source>
        <dbReference type="EMBL" id="RKP34683.1"/>
    </source>
</evidence>
<accession>A0A4P9ZN41</accession>
<dbReference type="InterPro" id="IPR045114">
    <property type="entry name" value="Csn12-like"/>
</dbReference>
<dbReference type="Pfam" id="PF01399">
    <property type="entry name" value="PCI"/>
    <property type="match status" value="1"/>
</dbReference>
<dbReference type="AlphaFoldDB" id="A0A4P9ZN41"/>
<dbReference type="InterPro" id="IPR036388">
    <property type="entry name" value="WH-like_DNA-bd_sf"/>
</dbReference>
<dbReference type="SMART" id="SM00753">
    <property type="entry name" value="PAM"/>
    <property type="match status" value="1"/>
</dbReference>
<comment type="similarity">
    <text evidence="1">Belongs to the CSN12 family.</text>
</comment>
<dbReference type="GO" id="GO:0016973">
    <property type="term" value="P:poly(A)+ mRNA export from nucleus"/>
    <property type="evidence" value="ECO:0007669"/>
    <property type="project" value="TreeGrafter"/>
</dbReference>
<reference evidence="4" key="1">
    <citation type="journal article" date="2018" name="Nat. Microbiol.">
        <title>Leveraging single-cell genomics to expand the fungal tree of life.</title>
        <authorList>
            <person name="Ahrendt S.R."/>
            <person name="Quandt C.A."/>
            <person name="Ciobanu D."/>
            <person name="Clum A."/>
            <person name="Salamov A."/>
            <person name="Andreopoulos B."/>
            <person name="Cheng J.F."/>
            <person name="Woyke T."/>
            <person name="Pelin A."/>
            <person name="Henrissat B."/>
            <person name="Reynolds N.K."/>
            <person name="Benny G.L."/>
            <person name="Smith M.E."/>
            <person name="James T.Y."/>
            <person name="Grigoriev I.V."/>
        </authorList>
    </citation>
    <scope>NUCLEOTIDE SEQUENCE [LARGE SCALE GENOMIC DNA]</scope>
    <source>
        <strain evidence="4">RSA 468</strain>
    </source>
</reference>
<dbReference type="PROSITE" id="PS50250">
    <property type="entry name" value="PCI"/>
    <property type="match status" value="1"/>
</dbReference>
<dbReference type="InterPro" id="IPR000717">
    <property type="entry name" value="PCI_dom"/>
</dbReference>
<dbReference type="STRING" id="215637.A0A4P9ZN41"/>
<dbReference type="GO" id="GO:0000973">
    <property type="term" value="P:post-transcriptional tethering of RNA polymerase II gene DNA at nuclear periphery"/>
    <property type="evidence" value="ECO:0007669"/>
    <property type="project" value="TreeGrafter"/>
</dbReference>
<proteinExistence type="inferred from homology"/>
<evidence type="ECO:0000259" key="2">
    <source>
        <dbReference type="PROSITE" id="PS50250"/>
    </source>
</evidence>
<dbReference type="EMBL" id="ML003109">
    <property type="protein sequence ID" value="RKP34683.1"/>
    <property type="molecule type" value="Genomic_DNA"/>
</dbReference>
<name>A0A4P9ZN41_9FUNG</name>
<keyword evidence="4" id="KW-1185">Reference proteome</keyword>
<evidence type="ECO:0000256" key="1">
    <source>
        <dbReference type="ARBA" id="ARBA00025771"/>
    </source>
</evidence>
<feature type="domain" description="PCI" evidence="2">
    <location>
        <begin position="154"/>
        <end position="337"/>
    </location>
</feature>
<dbReference type="GO" id="GO:0006368">
    <property type="term" value="P:transcription elongation by RNA polymerase II"/>
    <property type="evidence" value="ECO:0007669"/>
    <property type="project" value="TreeGrafter"/>
</dbReference>
<protein>
    <recommendedName>
        <fullName evidence="2">PCI domain-containing protein</fullName>
    </recommendedName>
</protein>
<dbReference type="Proteomes" id="UP000268162">
    <property type="component" value="Unassembled WGS sequence"/>
</dbReference>
<dbReference type="GO" id="GO:0003690">
    <property type="term" value="F:double-stranded DNA binding"/>
    <property type="evidence" value="ECO:0007669"/>
    <property type="project" value="InterPro"/>
</dbReference>
<sequence length="349" mass="39645">MAPWNDLTVLQFDTLAAIARGDFVEAYDKRAQFEIILNRLLPSLTRAFLPVVFVVNRELSQLAIKADAQLAERGDKTGKLEDAARLVNRAFSICANDREMVRSQSRKWGVYFLAGLLFQLYFRLKTRNLCSSVTNTLQTTDLPPLEKFPLAHQIKYRYYQGLLDFYRGDLLVAEAHLLFAFTSCPAKAQSNKERILWHLIPAAMHRAALPSTALLDRFPRVRALFQPFCTALRTGNVHLFDQGLVNHERLLLKQGTYLALEETRIIALRTLLKKTYLVCGKSSRLPFQNFLKALELAGLDVEMCEAECLMASMISKGLVKGYLSHERSIFVLSNMNPFPELKKVDLSNA</sequence>
<organism evidence="3 4">
    <name type="scientific">Dimargaris cristalligena</name>
    <dbReference type="NCBI Taxonomy" id="215637"/>
    <lineage>
        <taxon>Eukaryota</taxon>
        <taxon>Fungi</taxon>
        <taxon>Fungi incertae sedis</taxon>
        <taxon>Zoopagomycota</taxon>
        <taxon>Kickxellomycotina</taxon>
        <taxon>Dimargaritomycetes</taxon>
        <taxon>Dimargaritales</taxon>
        <taxon>Dimargaritaceae</taxon>
        <taxon>Dimargaris</taxon>
    </lineage>
</organism>